<dbReference type="EMBL" id="BSDI01000029">
    <property type="protein sequence ID" value="GLH99879.1"/>
    <property type="molecule type" value="Genomic_DNA"/>
</dbReference>
<evidence type="ECO:0000313" key="1">
    <source>
        <dbReference type="EMBL" id="GLH99879.1"/>
    </source>
</evidence>
<accession>A0ABQ5QZL3</accession>
<dbReference type="SUPFAM" id="SSF48150">
    <property type="entry name" value="DNA-glycosylase"/>
    <property type="match status" value="1"/>
</dbReference>
<protein>
    <submittedName>
        <fullName evidence="1">Uncharacterized protein</fullName>
    </submittedName>
</protein>
<dbReference type="RefSeq" id="WP_281899832.1">
    <property type="nucleotide sequence ID" value="NZ_BSDI01000029.1"/>
</dbReference>
<reference evidence="1" key="1">
    <citation type="submission" date="2022-12" db="EMBL/GenBank/DDBJ databases">
        <title>New Phytohabitans aurantiacus sp. RD004123 nov., an actinomycete isolated from soil.</title>
        <authorList>
            <person name="Triningsih D.W."/>
            <person name="Harunari E."/>
            <person name="Igarashi Y."/>
        </authorList>
    </citation>
    <scope>NUCLEOTIDE SEQUENCE</scope>
    <source>
        <strain evidence="1">RD004123</strain>
    </source>
</reference>
<keyword evidence="2" id="KW-1185">Reference proteome</keyword>
<comment type="caution">
    <text evidence="1">The sequence shown here is derived from an EMBL/GenBank/DDBJ whole genome shotgun (WGS) entry which is preliminary data.</text>
</comment>
<dbReference type="InterPro" id="IPR011257">
    <property type="entry name" value="DNA_glycosylase"/>
</dbReference>
<sequence>MDDIDFVISEHAAWSPAIGGGRLRVFQVPDGARWLVHTTGNTWSRHALGSAAAAAEPVYDTFRLPDGALEQMPELASALTGLGTVARFRTSNLWEAIGSAIIRQAMRAVHTHNLYLHFRQRYGEPIDLPDGDRYLQFPTPQAILALTTEQFHAAGLAFKQGVLRDAATVYLRHEPRWQQQPPYTLVDLLQQIPRVGKWTALAAVCDWSNDWALFPPGDLAIRTWVRRAAPSYPWPTDERRFGSLWRALNGPHLSQATLLTLAWANRQTTQEPKR</sequence>
<evidence type="ECO:0000313" key="2">
    <source>
        <dbReference type="Proteomes" id="UP001144280"/>
    </source>
</evidence>
<dbReference type="Proteomes" id="UP001144280">
    <property type="component" value="Unassembled WGS sequence"/>
</dbReference>
<gene>
    <name evidence="1" type="ORF">Pa4123_51550</name>
</gene>
<organism evidence="1 2">
    <name type="scientific">Phytohabitans aurantiacus</name>
    <dbReference type="NCBI Taxonomy" id="3016789"/>
    <lineage>
        <taxon>Bacteria</taxon>
        <taxon>Bacillati</taxon>
        <taxon>Actinomycetota</taxon>
        <taxon>Actinomycetes</taxon>
        <taxon>Micromonosporales</taxon>
        <taxon>Micromonosporaceae</taxon>
    </lineage>
</organism>
<dbReference type="Gene3D" id="1.10.340.30">
    <property type="entry name" value="Hypothetical protein, domain 2"/>
    <property type="match status" value="1"/>
</dbReference>
<name>A0ABQ5QZL3_9ACTN</name>
<proteinExistence type="predicted"/>